<reference evidence="2 3" key="1">
    <citation type="submission" date="2013-12" db="EMBL/GenBank/DDBJ databases">
        <title>Ecological redundancy of diverse viral populations within a natural community.</title>
        <authorList>
            <person name="Gregory A.C."/>
            <person name="LaButti K."/>
            <person name="Copeland A."/>
            <person name="Woyke T."/>
            <person name="Sullivan M.B."/>
        </authorList>
    </citation>
    <scope>NUCLEOTIDE SEQUENCE [LARGE SCALE GENOMIC DNA]</scope>
    <source>
        <strain evidence="2">Syn7803C8</strain>
    </source>
</reference>
<dbReference type="InterPro" id="IPR011250">
    <property type="entry name" value="OMP/PagP_B-barrel"/>
</dbReference>
<dbReference type="Proteomes" id="UP000185321">
    <property type="component" value="Segment"/>
</dbReference>
<proteinExistence type="predicted"/>
<sequence>MSLKMIALASLAAPAALLAAPSAQAEVIFAGEPQELSGFYVTTEANSGWTGDDYRGSIIDVRAGYEAALTDTIDAYVEVGPAFLMPDGSDNTTEVGAEVGASIAATDHLEFYGEFEVISGDLNDYGTKFGATYRF</sequence>
<dbReference type="KEGG" id="vg:24171993"/>
<name>A0A0E3F7A6_9CAUD</name>
<dbReference type="EMBL" id="KJ019058">
    <property type="protein sequence ID" value="AIX21465.1"/>
    <property type="molecule type" value="Genomic_DNA"/>
</dbReference>
<dbReference type="InterPro" id="IPR056410">
    <property type="entry name" value="Phage_OMP"/>
</dbReference>
<organism evidence="2 3">
    <name type="scientific">Synechococcus phage ACG-2014f_Syn7803C8</name>
    <dbReference type="NCBI Taxonomy" id="2790336"/>
    <lineage>
        <taxon>Viruses</taxon>
        <taxon>Duplodnaviria</taxon>
        <taxon>Heunggongvirae</taxon>
        <taxon>Uroviricota</taxon>
        <taxon>Caudoviricetes</taxon>
        <taxon>Pantevenvirales</taxon>
        <taxon>Kyanoviridae</taxon>
        <taxon>Atlauavirus</taxon>
        <taxon>Atlauavirus tusconc8</taxon>
    </lineage>
</organism>
<evidence type="ECO:0000313" key="2">
    <source>
        <dbReference type="EMBL" id="AIX21465.1"/>
    </source>
</evidence>
<feature type="domain" description="Cyanophage outer membrane protein-like beta-barrel" evidence="1">
    <location>
        <begin position="9"/>
        <end position="135"/>
    </location>
</feature>
<evidence type="ECO:0000259" key="1">
    <source>
        <dbReference type="Pfam" id="PF24653"/>
    </source>
</evidence>
<protein>
    <recommendedName>
        <fullName evidence="1">Cyanophage outer membrane protein-like beta-barrel domain-containing protein</fullName>
    </recommendedName>
</protein>
<dbReference type="Pfam" id="PF24653">
    <property type="entry name" value="Phage_OMP"/>
    <property type="match status" value="1"/>
</dbReference>
<gene>
    <name evidence="2" type="ORF">Syn7803C8_141</name>
</gene>
<accession>A0A0E3F7A6</accession>
<dbReference type="RefSeq" id="YP_009134354.1">
    <property type="nucleotide sequence ID" value="NC_026927.1"/>
</dbReference>
<evidence type="ECO:0000313" key="3">
    <source>
        <dbReference type="Proteomes" id="UP000185321"/>
    </source>
</evidence>
<keyword evidence="3" id="KW-1185">Reference proteome</keyword>
<dbReference type="SUPFAM" id="SSF56925">
    <property type="entry name" value="OMPA-like"/>
    <property type="match status" value="1"/>
</dbReference>